<dbReference type="EMBL" id="RXHJ01000014">
    <property type="protein sequence ID" value="RSZ61945.1"/>
    <property type="molecule type" value="Genomic_DNA"/>
</dbReference>
<proteinExistence type="predicted"/>
<dbReference type="AlphaFoldDB" id="A0A3S0HG58"/>
<dbReference type="OrthoDB" id="3797035at2"/>
<name>A0A3S0HG58_9CORY</name>
<dbReference type="RefSeq" id="WP_126121332.1">
    <property type="nucleotide sequence ID" value="NZ_RXHJ01000014.1"/>
</dbReference>
<protein>
    <recommendedName>
        <fullName evidence="6">Secreted protein</fullName>
    </recommendedName>
</protein>
<keyword evidence="3" id="KW-0732">Signal</keyword>
<accession>A0A3S0HG58</accession>
<evidence type="ECO:0000256" key="3">
    <source>
        <dbReference type="SAM" id="SignalP"/>
    </source>
</evidence>
<feature type="region of interest" description="Disordered" evidence="1">
    <location>
        <begin position="268"/>
        <end position="303"/>
    </location>
</feature>
<dbReference type="Proteomes" id="UP000274907">
    <property type="component" value="Unassembled WGS sequence"/>
</dbReference>
<evidence type="ECO:0008006" key="6">
    <source>
        <dbReference type="Google" id="ProtNLM"/>
    </source>
</evidence>
<reference evidence="4 5" key="1">
    <citation type="submission" date="2018-12" db="EMBL/GenBank/DDBJ databases">
        <title>YIM 101343 draft genome.</title>
        <authorList>
            <person name="Chen X."/>
        </authorList>
    </citation>
    <scope>NUCLEOTIDE SEQUENCE [LARGE SCALE GENOMIC DNA]</scope>
    <source>
        <strain evidence="4 5">YIM 101343</strain>
    </source>
</reference>
<keyword evidence="2" id="KW-0812">Transmembrane</keyword>
<organism evidence="4 5">
    <name type="scientific">Corynebacterium hylobatis</name>
    <dbReference type="NCBI Taxonomy" id="1859290"/>
    <lineage>
        <taxon>Bacteria</taxon>
        <taxon>Bacillati</taxon>
        <taxon>Actinomycetota</taxon>
        <taxon>Actinomycetes</taxon>
        <taxon>Mycobacteriales</taxon>
        <taxon>Corynebacteriaceae</taxon>
        <taxon>Corynebacterium</taxon>
    </lineage>
</organism>
<evidence type="ECO:0000256" key="1">
    <source>
        <dbReference type="SAM" id="MobiDB-lite"/>
    </source>
</evidence>
<feature type="transmembrane region" description="Helical" evidence="2">
    <location>
        <begin position="791"/>
        <end position="812"/>
    </location>
</feature>
<sequence length="823" mass="85795">MIRRVGGLLVAAALCLSMPAHALPTPVSPTDPAVAAQWANPFARPDEPTDVGVELVEADAARVVLSVFNNSGETVSDLTVTPRRADAAATVGDARRILALGRDAYPYFGTARPLGGELAAGERREVSIPVDPLALQPGATYPLMFALTGAVGQQGVGQLGTERMLFTTTAGERQEAQVPDVSLIVPLTAPVDIVPGETGRAAEDPPLILESEQLADQLAPGGRLNDLLNTYATATTTGPNAAELSQGACLAIDPALVDTVARMAEGYTVSPERPSLTKKAQRLRDSWGSAGESDPGEPGRGAADAQEWLTRLSTTAGAGCTVALPWANADLNAVAATEDEWLFREAVQRGPATLQAELGAAPSGNVVIPAVGYVTEQAATALGWADQTGSTVLEDGMQATWEAAVARRAPQQAGADHSSLESPVLPEEPGAPVPQTPVQVLVADNTVWGVPQVDNIARLAPGINAVTYPGALGALLAATGPEPQTAGYSNPDARFDARLDSPLARALTAGSAVRLAVAEQTLPADWAQSPEPVLILPASLIDAPTAAALLTATAGLLAEDAATPLPLDQAVTPAREQAETLDAQPLSPPTLGVTRFGSPYADPAVFSDTEVLRASQQARYTDDLTRMMVNDRGINLTRYGFTLPLRRDVLMSLSATSRSSLGHHEAAVAATDRRLDGNRRTLQDLRGSVALIPPGNVYTRASESSPLLIVAENGLPLPVDTELVHDGPPGATVDVPGRVHIPAHGSITVQMTADLPADQDQTQLTLWLATRDGSPISTAVDITVQTRTGIVGTYGIALLLVVGLSLALLFRLGRQRRGNRQRP</sequence>
<feature type="signal peptide" evidence="3">
    <location>
        <begin position="1"/>
        <end position="22"/>
    </location>
</feature>
<keyword evidence="2" id="KW-0472">Membrane</keyword>
<evidence type="ECO:0000313" key="5">
    <source>
        <dbReference type="Proteomes" id="UP000274907"/>
    </source>
</evidence>
<evidence type="ECO:0000256" key="2">
    <source>
        <dbReference type="SAM" id="Phobius"/>
    </source>
</evidence>
<keyword evidence="5" id="KW-1185">Reference proteome</keyword>
<feature type="chain" id="PRO_5018792495" description="Secreted protein" evidence="3">
    <location>
        <begin position="23"/>
        <end position="823"/>
    </location>
</feature>
<keyword evidence="2" id="KW-1133">Transmembrane helix</keyword>
<evidence type="ECO:0000313" key="4">
    <source>
        <dbReference type="EMBL" id="RSZ61945.1"/>
    </source>
</evidence>
<feature type="region of interest" description="Disordered" evidence="1">
    <location>
        <begin position="409"/>
        <end position="430"/>
    </location>
</feature>
<gene>
    <name evidence="4" type="ORF">EAH68_10715</name>
</gene>
<comment type="caution">
    <text evidence="4">The sequence shown here is derived from an EMBL/GenBank/DDBJ whole genome shotgun (WGS) entry which is preliminary data.</text>
</comment>